<evidence type="ECO:0000313" key="2">
    <source>
        <dbReference type="EMBL" id="KOF77658.1"/>
    </source>
</evidence>
<dbReference type="EMBL" id="KQ421356">
    <property type="protein sequence ID" value="KOF77658.1"/>
    <property type="molecule type" value="Genomic_DNA"/>
</dbReference>
<reference evidence="2" key="1">
    <citation type="submission" date="2015-07" db="EMBL/GenBank/DDBJ databases">
        <title>MeaNS - Measles Nucleotide Surveillance Program.</title>
        <authorList>
            <person name="Tran T."/>
            <person name="Druce J."/>
        </authorList>
    </citation>
    <scope>NUCLEOTIDE SEQUENCE</scope>
    <source>
        <strain evidence="2">UCB-OBI-ISO-001</strain>
        <tissue evidence="2">Gonad</tissue>
    </source>
</reference>
<proteinExistence type="predicted"/>
<evidence type="ECO:0008006" key="3">
    <source>
        <dbReference type="Google" id="ProtNLM"/>
    </source>
</evidence>
<dbReference type="KEGG" id="obi:106876139"/>
<name>A0A0L8GL61_OCTBM</name>
<protein>
    <recommendedName>
        <fullName evidence="3">Transmembrane protein 128</fullName>
    </recommendedName>
</protein>
<feature type="transmembrane region" description="Helical" evidence="1">
    <location>
        <begin position="161"/>
        <end position="181"/>
    </location>
</feature>
<sequence length="184" mass="20951">MTENLEPVSADLYRRRVQNGDLRKLSGVDWSRGSLASQSLPEEAQRSLDNQYKQTIEKKSPYSIWNVMWLLTAMATFYYSDFYPALLYDTRINRFWLNLGALLIGVNITIGAFLILWTSCIKKISSDEWERQYPAAIPTATASFIIGAVCVTIGLWPVWSILTPLILFLIFMGFVVIVAVIPNF</sequence>
<keyword evidence="1" id="KW-0472">Membrane</keyword>
<feature type="transmembrane region" description="Helical" evidence="1">
    <location>
        <begin position="99"/>
        <end position="121"/>
    </location>
</feature>
<dbReference type="PANTHER" id="PTHR31134">
    <property type="entry name" value="TRANSMEMBRANE PROTEIN 128"/>
    <property type="match status" value="1"/>
</dbReference>
<dbReference type="OrthoDB" id="58903at2759"/>
<dbReference type="InterPro" id="IPR033579">
    <property type="entry name" value="TMEM128"/>
</dbReference>
<keyword evidence="1" id="KW-0812">Transmembrane</keyword>
<dbReference type="OMA" id="KESGWFV"/>
<gene>
    <name evidence="2" type="ORF">OCBIM_22031821mg</name>
</gene>
<accession>A0A0L8GL61</accession>
<dbReference type="AlphaFoldDB" id="A0A0L8GL61"/>
<evidence type="ECO:0000256" key="1">
    <source>
        <dbReference type="SAM" id="Phobius"/>
    </source>
</evidence>
<feature type="transmembrane region" description="Helical" evidence="1">
    <location>
        <begin position="133"/>
        <end position="155"/>
    </location>
</feature>
<keyword evidence="1" id="KW-1133">Transmembrane helix</keyword>
<organism evidence="2">
    <name type="scientific">Octopus bimaculoides</name>
    <name type="common">California two-spotted octopus</name>
    <dbReference type="NCBI Taxonomy" id="37653"/>
    <lineage>
        <taxon>Eukaryota</taxon>
        <taxon>Metazoa</taxon>
        <taxon>Spiralia</taxon>
        <taxon>Lophotrochozoa</taxon>
        <taxon>Mollusca</taxon>
        <taxon>Cephalopoda</taxon>
        <taxon>Coleoidea</taxon>
        <taxon>Octopodiformes</taxon>
        <taxon>Octopoda</taxon>
        <taxon>Incirrata</taxon>
        <taxon>Octopodidae</taxon>
        <taxon>Octopus</taxon>
    </lineage>
</organism>
<feature type="transmembrane region" description="Helical" evidence="1">
    <location>
        <begin position="62"/>
        <end position="79"/>
    </location>
</feature>
<dbReference type="PANTHER" id="PTHR31134:SF1">
    <property type="entry name" value="TRANSMEMBRANE PROTEIN 128"/>
    <property type="match status" value="1"/>
</dbReference>
<dbReference type="Pfam" id="PF20479">
    <property type="entry name" value="TMEM128"/>
    <property type="match status" value="1"/>
</dbReference>